<dbReference type="PROSITE" id="PS51892">
    <property type="entry name" value="SUBTILASE"/>
    <property type="match status" value="1"/>
</dbReference>
<evidence type="ECO:0000259" key="8">
    <source>
        <dbReference type="Pfam" id="PF18962"/>
    </source>
</evidence>
<dbReference type="RefSeq" id="WP_243576673.1">
    <property type="nucleotide sequence ID" value="NZ_CP094529.1"/>
</dbReference>
<dbReference type="InterPro" id="IPR008979">
    <property type="entry name" value="Galactose-bd-like_sf"/>
</dbReference>
<proteinExistence type="inferred from homology"/>
<dbReference type="Pfam" id="PF00082">
    <property type="entry name" value="Peptidase_S8"/>
    <property type="match status" value="1"/>
</dbReference>
<keyword evidence="1 5" id="KW-0645">Protease</keyword>
<comment type="similarity">
    <text evidence="5">Belongs to the peptidase S8 family.</text>
</comment>
<dbReference type="PANTHER" id="PTHR43399:SF5">
    <property type="entry name" value="PEPTIDASE S8 FAMILY WITH PROTEASE-ASSOCIATED DOMAIN"/>
    <property type="match status" value="1"/>
</dbReference>
<dbReference type="PROSITE" id="PS00138">
    <property type="entry name" value="SUBTILASE_SER"/>
    <property type="match status" value="1"/>
</dbReference>
<dbReference type="InterPro" id="IPR036852">
    <property type="entry name" value="Peptidase_S8/S53_dom_sf"/>
</dbReference>
<dbReference type="InterPro" id="IPR026444">
    <property type="entry name" value="Secre_tail"/>
</dbReference>
<evidence type="ECO:0000313" key="9">
    <source>
        <dbReference type="EMBL" id="UOE38368.1"/>
    </source>
</evidence>
<feature type="active site" description="Charge relay system" evidence="5">
    <location>
        <position position="346"/>
    </location>
</feature>
<dbReference type="Gene3D" id="3.40.50.200">
    <property type="entry name" value="Peptidase S8/S53 domain"/>
    <property type="match status" value="1"/>
</dbReference>
<organism evidence="9 10">
    <name type="scientific">Chryseobacterium oryzae</name>
    <dbReference type="NCBI Taxonomy" id="2929799"/>
    <lineage>
        <taxon>Bacteria</taxon>
        <taxon>Pseudomonadati</taxon>
        <taxon>Bacteroidota</taxon>
        <taxon>Flavobacteriia</taxon>
        <taxon>Flavobacteriales</taxon>
        <taxon>Weeksellaceae</taxon>
        <taxon>Chryseobacterium group</taxon>
        <taxon>Chryseobacterium</taxon>
    </lineage>
</organism>
<feature type="chain" id="PRO_5046328854" evidence="6">
    <location>
        <begin position="21"/>
        <end position="641"/>
    </location>
</feature>
<protein>
    <submittedName>
        <fullName evidence="9">S8 family serine peptidase</fullName>
    </submittedName>
</protein>
<dbReference type="InterPro" id="IPR051048">
    <property type="entry name" value="Peptidase_S8/S53_subtilisin"/>
</dbReference>
<evidence type="ECO:0000313" key="10">
    <source>
        <dbReference type="Proteomes" id="UP000831068"/>
    </source>
</evidence>
<dbReference type="InterPro" id="IPR034058">
    <property type="entry name" value="TagA/B/C/D_pept_dom"/>
</dbReference>
<evidence type="ECO:0000256" key="2">
    <source>
        <dbReference type="ARBA" id="ARBA00022729"/>
    </source>
</evidence>
<dbReference type="SUPFAM" id="SSF49785">
    <property type="entry name" value="Galactose-binding domain-like"/>
    <property type="match status" value="1"/>
</dbReference>
<feature type="active site" description="Charge relay system" evidence="5">
    <location>
        <position position="129"/>
    </location>
</feature>
<feature type="signal peptide" evidence="6">
    <location>
        <begin position="1"/>
        <end position="20"/>
    </location>
</feature>
<dbReference type="Gene3D" id="2.60.120.380">
    <property type="match status" value="1"/>
</dbReference>
<evidence type="ECO:0000256" key="5">
    <source>
        <dbReference type="PROSITE-ProRule" id="PRU01240"/>
    </source>
</evidence>
<evidence type="ECO:0000256" key="3">
    <source>
        <dbReference type="ARBA" id="ARBA00022801"/>
    </source>
</evidence>
<gene>
    <name evidence="9" type="ORF">MTP08_00900</name>
</gene>
<feature type="active site" description="Charge relay system" evidence="5">
    <location>
        <position position="159"/>
    </location>
</feature>
<keyword evidence="4 5" id="KW-0720">Serine protease</keyword>
<dbReference type="NCBIfam" id="TIGR04183">
    <property type="entry name" value="Por_Secre_tail"/>
    <property type="match status" value="1"/>
</dbReference>
<keyword evidence="10" id="KW-1185">Reference proteome</keyword>
<keyword evidence="3 5" id="KW-0378">Hydrolase</keyword>
<dbReference type="InterPro" id="IPR023828">
    <property type="entry name" value="Peptidase_S8_Ser-AS"/>
</dbReference>
<dbReference type="EMBL" id="CP094529">
    <property type="protein sequence ID" value="UOE38368.1"/>
    <property type="molecule type" value="Genomic_DNA"/>
</dbReference>
<evidence type="ECO:0000256" key="6">
    <source>
        <dbReference type="SAM" id="SignalP"/>
    </source>
</evidence>
<accession>A0ABY4BKX4</accession>
<name>A0ABY4BKX4_9FLAO</name>
<feature type="domain" description="Peptidase S8/S53" evidence="7">
    <location>
        <begin position="150"/>
        <end position="400"/>
    </location>
</feature>
<evidence type="ECO:0000259" key="7">
    <source>
        <dbReference type="Pfam" id="PF00082"/>
    </source>
</evidence>
<sequence length="641" mass="69444">MKKHVYLLSYLFLSPILLNAQTASERKIIAEQSNKSGNILLQQKLSQENLERKARLANFLKTNPNYNPITKIGEYGTQELLDVLPNGEKVFARTDNEGAALTARANTLYNGGSLGINIQGQNMIAGVWDGGNVRDTHIEFMVNGASKITNLDGSPYHDHATHVAGTICAQGIILSSVRGVAFNSSVRSYNWDNDLSEMTSEAGSGLLVSNHSYASGQLSSAWYYGAYDSRAQQVDNITYNNPFYLPVYAAGNDRNVTTQPALSQLNAKNGYDLIFGHANAKNALTVAAVYKVDPYTGSSSVTMSPFSSWGPSDDGRIKPEISMKGVDVRSTLAIADNATGLMSGTSMAAPGITAVTLLLQQYHNQLYSNYLKSASVKGLILHTADEAGSTPGPDYKFGWGLVNAQKAAITIRDKNSTGANQSIIQELNLTSGSTYSKTITASGTNPLKVSISWTDPQASQFLVNNGATDPNDKYLVNDLDVKVIKDGNTYYPWKLQGMSNPSAAATNSGTNDVDNFERVDINNPSGTYTIVVTNKGNLRSGSQNFTLIVTSDNLSNLSTNDLVKNNDLKVDVFPNPASDFIQINDKDDNIVVNIYDVSGKLVLTSKLTEKRLNISSLLKGDYVGNYINKNGQIKSFKFIKK</sequence>
<dbReference type="Pfam" id="PF18962">
    <property type="entry name" value="Por_Secre_tail"/>
    <property type="match status" value="1"/>
</dbReference>
<dbReference type="SUPFAM" id="SSF52743">
    <property type="entry name" value="Subtilisin-like"/>
    <property type="match status" value="1"/>
</dbReference>
<dbReference type="InterPro" id="IPR000209">
    <property type="entry name" value="Peptidase_S8/S53_dom"/>
</dbReference>
<evidence type="ECO:0000256" key="4">
    <source>
        <dbReference type="ARBA" id="ARBA00022825"/>
    </source>
</evidence>
<dbReference type="CDD" id="cd04842">
    <property type="entry name" value="Peptidases_S8_Kp43_protease"/>
    <property type="match status" value="1"/>
</dbReference>
<keyword evidence="2 6" id="KW-0732">Signal</keyword>
<dbReference type="Proteomes" id="UP000831068">
    <property type="component" value="Chromosome"/>
</dbReference>
<reference evidence="9 10" key="1">
    <citation type="submission" date="2022-03" db="EMBL/GenBank/DDBJ databases">
        <title>Chryseobacterium sp. isolated from the Andong Sikhe.</title>
        <authorList>
            <person name="Won M."/>
            <person name="Kim S.-J."/>
            <person name="Kwon S.-W."/>
        </authorList>
    </citation>
    <scope>NUCLEOTIDE SEQUENCE [LARGE SCALE GENOMIC DNA]</scope>
    <source>
        <strain evidence="9 10">ADR-1</strain>
    </source>
</reference>
<feature type="domain" description="Secretion system C-terminal sorting" evidence="8">
    <location>
        <begin position="572"/>
        <end position="634"/>
    </location>
</feature>
<evidence type="ECO:0000256" key="1">
    <source>
        <dbReference type="ARBA" id="ARBA00022670"/>
    </source>
</evidence>
<dbReference type="PANTHER" id="PTHR43399">
    <property type="entry name" value="SUBTILISIN-RELATED"/>
    <property type="match status" value="1"/>
</dbReference>